<evidence type="ECO:0000313" key="10">
    <source>
        <dbReference type="EMBL" id="NNH03956.1"/>
    </source>
</evidence>
<dbReference type="InterPro" id="IPR001851">
    <property type="entry name" value="ABC_transp_permease"/>
</dbReference>
<keyword evidence="3" id="KW-1003">Cell membrane</keyword>
<sequence>MLLQTIVNGALTGGLTAIIALGLSLLIGVLRLINLAHGEFIVGSAYVAFLLTQVMSMPLLAAIPVTIAVAMLVGYIVQRGLFTPLLERGGADGPLVASFGLSLVLQGVFVQFFTNDSRALASDVGSAGVDLLPGVRVRAIYLIAFLVAVALTLAIWLVLHRTRVGAAVRAAAADPVTAQTQGIDVNRLFAWVMAVCAGVAAIGGVVIGVSSGFGPASGQAILLAGMVVVVLGGVGNVIGTLVASLLVGVLTSLLNVWLGGGFQNIVVYVLFLVVLALRPQGIFPTKGVRA</sequence>
<feature type="transmembrane region" description="Helical" evidence="9">
    <location>
        <begin position="45"/>
        <end position="75"/>
    </location>
</feature>
<organism evidence="10 11">
    <name type="scientific">Microbacterium ulmi</name>
    <dbReference type="NCBI Taxonomy" id="179095"/>
    <lineage>
        <taxon>Bacteria</taxon>
        <taxon>Bacillati</taxon>
        <taxon>Actinomycetota</taxon>
        <taxon>Actinomycetes</taxon>
        <taxon>Micrococcales</taxon>
        <taxon>Microbacteriaceae</taxon>
        <taxon>Microbacterium</taxon>
    </lineage>
</organism>
<evidence type="ECO:0000256" key="6">
    <source>
        <dbReference type="ARBA" id="ARBA00022989"/>
    </source>
</evidence>
<dbReference type="PANTHER" id="PTHR11795">
    <property type="entry name" value="BRANCHED-CHAIN AMINO ACID TRANSPORT SYSTEM PERMEASE PROTEIN LIVH"/>
    <property type="match status" value="1"/>
</dbReference>
<evidence type="ECO:0000256" key="7">
    <source>
        <dbReference type="ARBA" id="ARBA00023136"/>
    </source>
</evidence>
<proteinExistence type="inferred from homology"/>
<dbReference type="InterPro" id="IPR052157">
    <property type="entry name" value="BCAA_transport_permease"/>
</dbReference>
<keyword evidence="2" id="KW-0813">Transport</keyword>
<evidence type="ECO:0000256" key="4">
    <source>
        <dbReference type="ARBA" id="ARBA00022692"/>
    </source>
</evidence>
<evidence type="ECO:0000256" key="1">
    <source>
        <dbReference type="ARBA" id="ARBA00004651"/>
    </source>
</evidence>
<dbReference type="GO" id="GO:0022857">
    <property type="term" value="F:transmembrane transporter activity"/>
    <property type="evidence" value="ECO:0007669"/>
    <property type="project" value="InterPro"/>
</dbReference>
<evidence type="ECO:0000256" key="3">
    <source>
        <dbReference type="ARBA" id="ARBA00022475"/>
    </source>
</evidence>
<evidence type="ECO:0000256" key="2">
    <source>
        <dbReference type="ARBA" id="ARBA00022448"/>
    </source>
</evidence>
<feature type="transmembrane region" description="Helical" evidence="9">
    <location>
        <begin position="95"/>
        <end position="113"/>
    </location>
</feature>
<evidence type="ECO:0000256" key="5">
    <source>
        <dbReference type="ARBA" id="ARBA00022970"/>
    </source>
</evidence>
<dbReference type="GO" id="GO:0006865">
    <property type="term" value="P:amino acid transport"/>
    <property type="evidence" value="ECO:0007669"/>
    <property type="project" value="UniProtKB-KW"/>
</dbReference>
<comment type="caution">
    <text evidence="10">The sequence shown here is derived from an EMBL/GenBank/DDBJ whole genome shotgun (WGS) entry which is preliminary data.</text>
</comment>
<dbReference type="PANTHER" id="PTHR11795:SF445">
    <property type="entry name" value="AMINO ACID ABC TRANSPORTER PERMEASE PROTEIN"/>
    <property type="match status" value="1"/>
</dbReference>
<keyword evidence="5" id="KW-0029">Amino-acid transport</keyword>
<keyword evidence="4 9" id="KW-0812">Transmembrane</keyword>
<keyword evidence="7 9" id="KW-0472">Membrane</keyword>
<feature type="transmembrane region" description="Helical" evidence="9">
    <location>
        <begin position="256"/>
        <end position="277"/>
    </location>
</feature>
<name>A0A7Y2PZ12_9MICO</name>
<dbReference type="EMBL" id="JABEMB010000010">
    <property type="protein sequence ID" value="NNH03956.1"/>
    <property type="molecule type" value="Genomic_DNA"/>
</dbReference>
<dbReference type="CDD" id="cd06582">
    <property type="entry name" value="TM_PBP1_LivH_like"/>
    <property type="match status" value="1"/>
</dbReference>
<feature type="transmembrane region" description="Helical" evidence="9">
    <location>
        <begin position="6"/>
        <end position="33"/>
    </location>
</feature>
<evidence type="ECO:0000256" key="9">
    <source>
        <dbReference type="SAM" id="Phobius"/>
    </source>
</evidence>
<evidence type="ECO:0000256" key="8">
    <source>
        <dbReference type="ARBA" id="ARBA00037998"/>
    </source>
</evidence>
<dbReference type="Pfam" id="PF02653">
    <property type="entry name" value="BPD_transp_2"/>
    <property type="match status" value="1"/>
</dbReference>
<dbReference type="GO" id="GO:0005886">
    <property type="term" value="C:plasma membrane"/>
    <property type="evidence" value="ECO:0007669"/>
    <property type="project" value="UniProtKB-SubCell"/>
</dbReference>
<reference evidence="10 11" key="1">
    <citation type="submission" date="2020-05" db="EMBL/GenBank/DDBJ databases">
        <title>MicrobeNet Type strains.</title>
        <authorList>
            <person name="Nicholson A.C."/>
        </authorList>
    </citation>
    <scope>NUCLEOTIDE SEQUENCE [LARGE SCALE GENOMIC DNA]</scope>
    <source>
        <strain evidence="10 11">JCM 14282</strain>
    </source>
</reference>
<keyword evidence="6 9" id="KW-1133">Transmembrane helix</keyword>
<feature type="transmembrane region" description="Helical" evidence="9">
    <location>
        <begin position="188"/>
        <end position="209"/>
    </location>
</feature>
<accession>A0A7Y2PZ12</accession>
<dbReference type="AlphaFoldDB" id="A0A7Y2PZ12"/>
<feature type="transmembrane region" description="Helical" evidence="9">
    <location>
        <begin position="221"/>
        <end position="250"/>
    </location>
</feature>
<gene>
    <name evidence="10" type="ORF">HLA99_08850</name>
</gene>
<dbReference type="Proteomes" id="UP000543598">
    <property type="component" value="Unassembled WGS sequence"/>
</dbReference>
<dbReference type="RefSeq" id="WP_167035698.1">
    <property type="nucleotide sequence ID" value="NZ_BAAANA010000002.1"/>
</dbReference>
<evidence type="ECO:0000313" key="11">
    <source>
        <dbReference type="Proteomes" id="UP000543598"/>
    </source>
</evidence>
<comment type="subcellular location">
    <subcellularLocation>
        <location evidence="1">Cell membrane</location>
        <topology evidence="1">Multi-pass membrane protein</topology>
    </subcellularLocation>
</comment>
<protein>
    <submittedName>
        <fullName evidence="10">Branched-chain amino acid ABC transporter permease</fullName>
    </submittedName>
</protein>
<comment type="similarity">
    <text evidence="8">Belongs to the binding-protein-dependent transport system permease family. LivHM subfamily.</text>
</comment>
<feature type="transmembrane region" description="Helical" evidence="9">
    <location>
        <begin position="139"/>
        <end position="159"/>
    </location>
</feature>
<keyword evidence="11" id="KW-1185">Reference proteome</keyword>